<keyword evidence="6" id="KW-1185">Reference proteome</keyword>
<proteinExistence type="inferred from homology"/>
<dbReference type="GO" id="GO:0015768">
    <property type="term" value="P:maltose transport"/>
    <property type="evidence" value="ECO:0007669"/>
    <property type="project" value="TreeGrafter"/>
</dbReference>
<dbReference type="GO" id="GO:0055052">
    <property type="term" value="C:ATP-binding cassette (ABC) transporter complex, substrate-binding subunit-containing"/>
    <property type="evidence" value="ECO:0007669"/>
    <property type="project" value="TreeGrafter"/>
</dbReference>
<dbReference type="GO" id="GO:0042956">
    <property type="term" value="P:maltodextrin transmembrane transport"/>
    <property type="evidence" value="ECO:0007669"/>
    <property type="project" value="TreeGrafter"/>
</dbReference>
<evidence type="ECO:0000256" key="3">
    <source>
        <dbReference type="ARBA" id="ARBA00022729"/>
    </source>
</evidence>
<keyword evidence="2" id="KW-0813">Transport</keyword>
<evidence type="ECO:0000256" key="1">
    <source>
        <dbReference type="ARBA" id="ARBA00008520"/>
    </source>
</evidence>
<dbReference type="Proteomes" id="UP000323454">
    <property type="component" value="Unassembled WGS sequence"/>
</dbReference>
<evidence type="ECO:0000313" key="5">
    <source>
        <dbReference type="EMBL" id="KAA2250130.1"/>
    </source>
</evidence>
<accession>A0A5B2WHB5</accession>
<dbReference type="GO" id="GO:1901982">
    <property type="term" value="F:maltose binding"/>
    <property type="evidence" value="ECO:0007669"/>
    <property type="project" value="TreeGrafter"/>
</dbReference>
<dbReference type="Pfam" id="PF01547">
    <property type="entry name" value="SBP_bac_1"/>
    <property type="match status" value="1"/>
</dbReference>
<keyword evidence="3 4" id="KW-0732">Signal</keyword>
<feature type="signal peptide" evidence="4">
    <location>
        <begin position="1"/>
        <end position="23"/>
    </location>
</feature>
<dbReference type="PANTHER" id="PTHR30061:SF50">
    <property type="entry name" value="MALTOSE_MALTODEXTRIN-BINDING PERIPLASMIC PROTEIN"/>
    <property type="match status" value="1"/>
</dbReference>
<dbReference type="RefSeq" id="WP_149854948.1">
    <property type="nucleotide sequence ID" value="NZ_VUOB01000093.1"/>
</dbReference>
<comment type="similarity">
    <text evidence="1">Belongs to the bacterial solute-binding protein 1 family.</text>
</comment>
<evidence type="ECO:0000313" key="6">
    <source>
        <dbReference type="Proteomes" id="UP000323454"/>
    </source>
</evidence>
<dbReference type="PROSITE" id="PS51257">
    <property type="entry name" value="PROKAR_LIPOPROTEIN"/>
    <property type="match status" value="1"/>
</dbReference>
<dbReference type="SUPFAM" id="SSF53850">
    <property type="entry name" value="Periplasmic binding protein-like II"/>
    <property type="match status" value="1"/>
</dbReference>
<gene>
    <name evidence="5" type="ORF">F0L68_38980</name>
</gene>
<reference evidence="5 6" key="2">
    <citation type="submission" date="2019-09" db="EMBL/GenBank/DDBJ databases">
        <authorList>
            <person name="Jin C."/>
        </authorList>
    </citation>
    <scope>NUCLEOTIDE SEQUENCE [LARGE SCALE GENOMIC DNA]</scope>
    <source>
        <strain evidence="5 6">AN110305</strain>
    </source>
</reference>
<comment type="caution">
    <text evidence="5">The sequence shown here is derived from an EMBL/GenBank/DDBJ whole genome shotgun (WGS) entry which is preliminary data.</text>
</comment>
<evidence type="ECO:0000256" key="4">
    <source>
        <dbReference type="SAM" id="SignalP"/>
    </source>
</evidence>
<feature type="chain" id="PRO_5039495878" evidence="4">
    <location>
        <begin position="24"/>
        <end position="434"/>
    </location>
</feature>
<reference evidence="5 6" key="1">
    <citation type="submission" date="2019-09" db="EMBL/GenBank/DDBJ databases">
        <title>Goodfellowia gen. nov., a new genus of the Pseudonocardineae related to Actinoalloteichus, containing Goodfellowia coeruleoviolacea gen. nov., comb. nov. gen. nov., comb. nov.</title>
        <authorList>
            <person name="Labeda D."/>
        </authorList>
    </citation>
    <scope>NUCLEOTIDE SEQUENCE [LARGE SCALE GENOMIC DNA]</scope>
    <source>
        <strain evidence="5 6">AN110305</strain>
    </source>
</reference>
<organism evidence="5 6">
    <name type="scientific">Solihabitans fulvus</name>
    <dbReference type="NCBI Taxonomy" id="1892852"/>
    <lineage>
        <taxon>Bacteria</taxon>
        <taxon>Bacillati</taxon>
        <taxon>Actinomycetota</taxon>
        <taxon>Actinomycetes</taxon>
        <taxon>Pseudonocardiales</taxon>
        <taxon>Pseudonocardiaceae</taxon>
        <taxon>Solihabitans</taxon>
    </lineage>
</organism>
<dbReference type="EMBL" id="VUOB01000093">
    <property type="protein sequence ID" value="KAA2250130.1"/>
    <property type="molecule type" value="Genomic_DNA"/>
</dbReference>
<dbReference type="Gene3D" id="3.40.190.10">
    <property type="entry name" value="Periplasmic binding protein-like II"/>
    <property type="match status" value="1"/>
</dbReference>
<dbReference type="OrthoDB" id="9780991at2"/>
<evidence type="ECO:0000256" key="2">
    <source>
        <dbReference type="ARBA" id="ARBA00022448"/>
    </source>
</evidence>
<sequence>MRSARILLAAVTSVAVVSLSACGIGGSGDSGSQSTANDGPVTGDVTGTISFETWNLKAKYSDYFTGLIKQFEQQHPGAKVNWLDQPADGYADKLSADASADSLPDVINLSPDFAYPLYKKKLLLDLDKAAPDAAKDYLPNAWQGNVMPGQKDNYAFPWYLNTGPYFYNKKLFTDGGLDPNKPPTTYDELAQQGLTLAKNTNGAFAMLGQTPQIEDLGLYGVDLMDPAGTKFTFNSAKGVKLVELYKSMYDAKALLPEALSATYTGSGKKFLAQQVAISSGSAYDLQTFRTDAPSLYANVGITAPMTNTGHANMYVQGLSVAAHSKNKATAIAFGRFVTNAQNQMAFAKIVTVFPSTAGTLNDPFFTQDDGTDIGRVRVASAKQLANGINYTPVQLSDQMKTVLRNELANAMLGKSTPQQALDNAVNQCNQLLGH</sequence>
<protein>
    <submittedName>
        <fullName evidence="5">Extracellular solute-binding protein</fullName>
    </submittedName>
</protein>
<dbReference type="PANTHER" id="PTHR30061">
    <property type="entry name" value="MALTOSE-BINDING PERIPLASMIC PROTEIN"/>
    <property type="match status" value="1"/>
</dbReference>
<dbReference type="InterPro" id="IPR006059">
    <property type="entry name" value="SBP"/>
</dbReference>
<name>A0A5B2WHB5_9PSEU</name>
<dbReference type="AlphaFoldDB" id="A0A5B2WHB5"/>